<dbReference type="PANTHER" id="PTHR30454:SF0">
    <property type="entry name" value="4-HYDROXY-3-METHYLBUT-2-EN-1-YL DIPHOSPHATE SYNTHASE (FERREDOXIN), CHLOROPLASTIC"/>
    <property type="match status" value="1"/>
</dbReference>
<keyword evidence="2" id="KW-0479">Metal-binding</keyword>
<feature type="domain" description="IspG TIM-barrel" evidence="3">
    <location>
        <begin position="7"/>
        <end position="67"/>
    </location>
</feature>
<keyword evidence="2" id="KW-0411">Iron-sulfur</keyword>
<keyword evidence="2" id="KW-0408">Iron</keyword>
<protein>
    <recommendedName>
        <fullName evidence="3">IspG TIM-barrel domain-containing protein</fullName>
    </recommendedName>
</protein>
<evidence type="ECO:0000256" key="1">
    <source>
        <dbReference type="ARBA" id="ARBA00001966"/>
    </source>
</evidence>
<sequence>MAERNRTRAVAIGSVTVGAGSAIVVQSMCATHTQDVDATVEQVNALHQAGAGVVRLAVDSKKDAKAV</sequence>
<dbReference type="Gene3D" id="3.20.20.20">
    <property type="entry name" value="Dihydropteroate synthase-like"/>
    <property type="match status" value="1"/>
</dbReference>
<dbReference type="InterPro" id="IPR058578">
    <property type="entry name" value="IspG_TIM"/>
</dbReference>
<evidence type="ECO:0000256" key="2">
    <source>
        <dbReference type="ARBA" id="ARBA00022485"/>
    </source>
</evidence>
<accession>A0A382LH20</accession>
<reference evidence="4" key="1">
    <citation type="submission" date="2018-05" db="EMBL/GenBank/DDBJ databases">
        <authorList>
            <person name="Lanie J.A."/>
            <person name="Ng W.-L."/>
            <person name="Kazmierczak K.M."/>
            <person name="Andrzejewski T.M."/>
            <person name="Davidsen T.M."/>
            <person name="Wayne K.J."/>
            <person name="Tettelin H."/>
            <person name="Glass J.I."/>
            <person name="Rusch D."/>
            <person name="Podicherti R."/>
            <person name="Tsui H.-C.T."/>
            <person name="Winkler M.E."/>
        </authorList>
    </citation>
    <scope>NUCLEOTIDE SEQUENCE</scope>
</reference>
<comment type="cofactor">
    <cofactor evidence="1">
        <name>[4Fe-4S] cluster</name>
        <dbReference type="ChEBI" id="CHEBI:49883"/>
    </cofactor>
</comment>
<dbReference type="GO" id="GO:0051539">
    <property type="term" value="F:4 iron, 4 sulfur cluster binding"/>
    <property type="evidence" value="ECO:0007669"/>
    <property type="project" value="UniProtKB-KW"/>
</dbReference>
<gene>
    <name evidence="4" type="ORF">METZ01_LOCUS288347</name>
</gene>
<dbReference type="GO" id="GO:0046429">
    <property type="term" value="F:4-hydroxy-3-methylbut-2-en-1-yl diphosphate synthase activity (ferredoxin)"/>
    <property type="evidence" value="ECO:0007669"/>
    <property type="project" value="InterPro"/>
</dbReference>
<dbReference type="EMBL" id="UINC01086750">
    <property type="protein sequence ID" value="SVC35493.1"/>
    <property type="molecule type" value="Genomic_DNA"/>
</dbReference>
<dbReference type="GO" id="GO:0019288">
    <property type="term" value="P:isopentenyl diphosphate biosynthetic process, methylerythritol 4-phosphate pathway"/>
    <property type="evidence" value="ECO:0007669"/>
    <property type="project" value="TreeGrafter"/>
</dbReference>
<dbReference type="GO" id="GO:0016114">
    <property type="term" value="P:terpenoid biosynthetic process"/>
    <property type="evidence" value="ECO:0007669"/>
    <property type="project" value="InterPro"/>
</dbReference>
<dbReference type="AlphaFoldDB" id="A0A382LH20"/>
<evidence type="ECO:0000313" key="4">
    <source>
        <dbReference type="EMBL" id="SVC35493.1"/>
    </source>
</evidence>
<dbReference type="InterPro" id="IPR004588">
    <property type="entry name" value="IspG_bac-typ"/>
</dbReference>
<evidence type="ECO:0000259" key="3">
    <source>
        <dbReference type="Pfam" id="PF04551"/>
    </source>
</evidence>
<feature type="non-terminal residue" evidence="4">
    <location>
        <position position="67"/>
    </location>
</feature>
<organism evidence="4">
    <name type="scientific">marine metagenome</name>
    <dbReference type="NCBI Taxonomy" id="408172"/>
    <lineage>
        <taxon>unclassified sequences</taxon>
        <taxon>metagenomes</taxon>
        <taxon>ecological metagenomes</taxon>
    </lineage>
</organism>
<proteinExistence type="predicted"/>
<name>A0A382LH20_9ZZZZ</name>
<dbReference type="PANTHER" id="PTHR30454">
    <property type="entry name" value="4-HYDROXY-3-METHYLBUT-2-EN-1-YL DIPHOSPHATE SYNTHASE"/>
    <property type="match status" value="1"/>
</dbReference>
<dbReference type="Pfam" id="PF04551">
    <property type="entry name" value="GcpE"/>
    <property type="match status" value="1"/>
</dbReference>
<keyword evidence="2" id="KW-0004">4Fe-4S</keyword>
<dbReference type="InterPro" id="IPR011005">
    <property type="entry name" value="Dihydropteroate_synth-like_sf"/>
</dbReference>